<proteinExistence type="predicted"/>
<dbReference type="EMBL" id="JAMZDX010000002">
    <property type="protein sequence ID" value="MCP2309275.1"/>
    <property type="molecule type" value="Genomic_DNA"/>
</dbReference>
<protein>
    <submittedName>
        <fullName evidence="2">Competence protein CoiA</fullName>
    </submittedName>
</protein>
<name>A0ABT1IVW1_9ACTN</name>
<comment type="caution">
    <text evidence="2">The sequence shown here is derived from an EMBL/GenBank/DDBJ whole genome shotgun (WGS) entry which is preliminary data.</text>
</comment>
<evidence type="ECO:0000313" key="3">
    <source>
        <dbReference type="Proteomes" id="UP001206483"/>
    </source>
</evidence>
<evidence type="ECO:0000256" key="1">
    <source>
        <dbReference type="SAM" id="MobiDB-lite"/>
    </source>
</evidence>
<keyword evidence="3" id="KW-1185">Reference proteome</keyword>
<feature type="region of interest" description="Disordered" evidence="1">
    <location>
        <begin position="258"/>
        <end position="319"/>
    </location>
</feature>
<feature type="compositionally biased region" description="Basic and acidic residues" evidence="1">
    <location>
        <begin position="274"/>
        <end position="285"/>
    </location>
</feature>
<reference evidence="2 3" key="1">
    <citation type="submission" date="2022-06" db="EMBL/GenBank/DDBJ databases">
        <title>Sequencing the genomes of 1000 actinobacteria strains.</title>
        <authorList>
            <person name="Klenk H.-P."/>
        </authorList>
    </citation>
    <scope>NUCLEOTIDE SEQUENCE [LARGE SCALE GENOMIC DNA]</scope>
    <source>
        <strain evidence="2 3">DSM 41656</strain>
    </source>
</reference>
<dbReference type="RefSeq" id="WP_253796269.1">
    <property type="nucleotide sequence ID" value="NZ_BAAAUB010000042.1"/>
</dbReference>
<accession>A0ABT1IVW1</accession>
<sequence>MSFTAVHAERVLLDATDRVLGFGWSWAAIHRVRPRVPLGCPDCGHGMPAKVPPPPRRLRYFARDLGDKRCNLAEQTIEHHLLKLEIAALLSVAGGHAELEAAGRGWRTDVLATAPDGRRVGWEVQLASITAQKMQQRNARVAADEVVGCWVALGTGERWLAVEPAVGMQPPGPQGGRWLIAAGLWRLVGQTPDPARGLPLACWNQVGGVTLEDFVAWVLAGKVVPRRFTEDPKVSIGGWTALASLDRARTVLADEQAARRRRAADTNMAGARRRRDEGTGSREWKSSAWRRSTAVSSGSCTSEAAGSPRCDWAWRAERA</sequence>
<organism evidence="2 3">
    <name type="scientific">Kitasatospora paracochleata</name>
    <dbReference type="NCBI Taxonomy" id="58354"/>
    <lineage>
        <taxon>Bacteria</taxon>
        <taxon>Bacillati</taxon>
        <taxon>Actinomycetota</taxon>
        <taxon>Actinomycetes</taxon>
        <taxon>Kitasatosporales</taxon>
        <taxon>Streptomycetaceae</taxon>
        <taxon>Kitasatospora</taxon>
    </lineage>
</organism>
<gene>
    <name evidence="2" type="ORF">FHR36_002399</name>
</gene>
<evidence type="ECO:0000313" key="2">
    <source>
        <dbReference type="EMBL" id="MCP2309275.1"/>
    </source>
</evidence>
<feature type="compositionally biased region" description="Polar residues" evidence="1">
    <location>
        <begin position="289"/>
        <end position="304"/>
    </location>
</feature>
<dbReference type="Proteomes" id="UP001206483">
    <property type="component" value="Unassembled WGS sequence"/>
</dbReference>